<dbReference type="Pfam" id="PF23187">
    <property type="entry name" value="UBX7_N"/>
    <property type="match status" value="1"/>
</dbReference>
<keyword evidence="2" id="KW-0812">Transmembrane</keyword>
<dbReference type="PANTHER" id="PTHR46424">
    <property type="entry name" value="UBX DOMAIN-CONTAINING PROTEIN 4"/>
    <property type="match status" value="1"/>
</dbReference>
<dbReference type="Pfam" id="PF00789">
    <property type="entry name" value="UBX"/>
    <property type="match status" value="1"/>
</dbReference>
<dbReference type="SMART" id="SM00166">
    <property type="entry name" value="UBX"/>
    <property type="match status" value="1"/>
</dbReference>
<feature type="compositionally biased region" description="Polar residues" evidence="1">
    <location>
        <begin position="439"/>
        <end position="452"/>
    </location>
</feature>
<accession>A0AAV9HM22</accession>
<dbReference type="InterPro" id="IPR001012">
    <property type="entry name" value="UBX_dom"/>
</dbReference>
<organism evidence="4 5">
    <name type="scientific">Cladorrhinum samala</name>
    <dbReference type="NCBI Taxonomy" id="585594"/>
    <lineage>
        <taxon>Eukaryota</taxon>
        <taxon>Fungi</taxon>
        <taxon>Dikarya</taxon>
        <taxon>Ascomycota</taxon>
        <taxon>Pezizomycotina</taxon>
        <taxon>Sordariomycetes</taxon>
        <taxon>Sordariomycetidae</taxon>
        <taxon>Sordariales</taxon>
        <taxon>Podosporaceae</taxon>
        <taxon>Cladorrhinum</taxon>
    </lineage>
</organism>
<evidence type="ECO:0000313" key="4">
    <source>
        <dbReference type="EMBL" id="KAK4461393.1"/>
    </source>
</evidence>
<reference evidence="4" key="2">
    <citation type="submission" date="2023-06" db="EMBL/GenBank/DDBJ databases">
        <authorList>
            <consortium name="Lawrence Berkeley National Laboratory"/>
            <person name="Mondo S.J."/>
            <person name="Hensen N."/>
            <person name="Bonometti L."/>
            <person name="Westerberg I."/>
            <person name="Brannstrom I.O."/>
            <person name="Guillou S."/>
            <person name="Cros-Aarteil S."/>
            <person name="Calhoun S."/>
            <person name="Haridas S."/>
            <person name="Kuo A."/>
            <person name="Pangilinan J."/>
            <person name="Riley R."/>
            <person name="Labutti K."/>
            <person name="Andreopoulos B."/>
            <person name="Lipzen A."/>
            <person name="Chen C."/>
            <person name="Yanf M."/>
            <person name="Daum C."/>
            <person name="Ng V."/>
            <person name="Clum A."/>
            <person name="Steindorff A."/>
            <person name="Ohm R."/>
            <person name="Martin F."/>
            <person name="Silar P."/>
            <person name="Natvig D."/>
            <person name="Lalanne C."/>
            <person name="Gautier V."/>
            <person name="Ament-Velasquez S.L."/>
            <person name="Kruys A."/>
            <person name="Hutchinson M.I."/>
            <person name="Powell A.J."/>
            <person name="Barry K."/>
            <person name="Miller A.N."/>
            <person name="Grigoriev I.V."/>
            <person name="Debuchy R."/>
            <person name="Gladieux P."/>
            <person name="Thoren M.H."/>
            <person name="Johannesson H."/>
        </authorList>
    </citation>
    <scope>NUCLEOTIDE SEQUENCE</scope>
    <source>
        <strain evidence="4">PSN324</strain>
    </source>
</reference>
<dbReference type="InterPro" id="IPR029071">
    <property type="entry name" value="Ubiquitin-like_domsf"/>
</dbReference>
<dbReference type="Proteomes" id="UP001321749">
    <property type="component" value="Unassembled WGS sequence"/>
</dbReference>
<dbReference type="CDD" id="cd01767">
    <property type="entry name" value="UBX"/>
    <property type="match status" value="1"/>
</dbReference>
<dbReference type="AlphaFoldDB" id="A0AAV9HM22"/>
<keyword evidence="5" id="KW-1185">Reference proteome</keyword>
<feature type="compositionally biased region" description="Polar residues" evidence="1">
    <location>
        <begin position="480"/>
        <end position="491"/>
    </location>
</feature>
<proteinExistence type="predicted"/>
<sequence length="501" mass="54271">MAFFQGTLQEGIAAALQQSKSVVCFVTDGQDESLSWENEFLKEDEVVTLLHSTAVTLRLEAGSQEEGFLSQIYPIPRKPTVVVIKNADLKEYIASGVSKEEFMRRFFKALRPSEPAASQPVAGAATTQASAPTSVSAPVAAPIPAPVSAPAGAQVSPSIRPSFPEPEESAASSSGRATPSPTSDARAEAQAMLAERAARLAERKKQADAEAKRKREEKAKARAEPSPDGKPAPQQKYVESLRQKQKAAREERQRILKAIEDDKAARKAKQAELAAERKALAEAGTAPFAPASEILPKPGQPTKHASIQVRLFDGSTLRSRFSSTDTLEDVRQFVDENRKDGKQPYTFKVLLTPLPSKRIDVTEEGKTLQALELAPSATLILVHVPKHTATYSSTSSAPSSAVAPPEGNIFQRFIAFILAIINGLFGNIALFFTSMFSSGEAPNSTHPDTQQQADDRAHASGRADGRRVAGLENIRRRNEQQFYNGNSTNFQPRPDDGDDEQ</sequence>
<keyword evidence="2" id="KW-0472">Membrane</keyword>
<feature type="transmembrane region" description="Helical" evidence="2">
    <location>
        <begin position="413"/>
        <end position="432"/>
    </location>
</feature>
<dbReference type="EMBL" id="MU864992">
    <property type="protein sequence ID" value="KAK4461393.1"/>
    <property type="molecule type" value="Genomic_DNA"/>
</dbReference>
<feature type="compositionally biased region" description="Basic and acidic residues" evidence="1">
    <location>
        <begin position="239"/>
        <end position="251"/>
    </location>
</feature>
<protein>
    <submittedName>
        <fullName evidence="4">UBX domain-containing protein 4</fullName>
    </submittedName>
</protein>
<name>A0AAV9HM22_9PEZI</name>
<dbReference type="SUPFAM" id="SSF54236">
    <property type="entry name" value="Ubiquitin-like"/>
    <property type="match status" value="1"/>
</dbReference>
<feature type="compositionally biased region" description="Basic and acidic residues" evidence="1">
    <location>
        <begin position="196"/>
        <end position="227"/>
    </location>
</feature>
<dbReference type="Gene3D" id="3.10.20.90">
    <property type="entry name" value="Phosphatidylinositol 3-kinase Catalytic Subunit, Chain A, domain 1"/>
    <property type="match status" value="1"/>
</dbReference>
<evidence type="ECO:0000259" key="3">
    <source>
        <dbReference type="PROSITE" id="PS50033"/>
    </source>
</evidence>
<comment type="caution">
    <text evidence="4">The sequence shown here is derived from an EMBL/GenBank/DDBJ whole genome shotgun (WGS) entry which is preliminary data.</text>
</comment>
<feature type="compositionally biased region" description="Basic and acidic residues" evidence="1">
    <location>
        <begin position="453"/>
        <end position="479"/>
    </location>
</feature>
<feature type="region of interest" description="Disordered" evidence="1">
    <location>
        <begin position="148"/>
        <end position="251"/>
    </location>
</feature>
<feature type="region of interest" description="Disordered" evidence="1">
    <location>
        <begin position="439"/>
        <end position="501"/>
    </location>
</feature>
<reference evidence="4" key="1">
    <citation type="journal article" date="2023" name="Mol. Phylogenet. Evol.">
        <title>Genome-scale phylogeny and comparative genomics of the fungal order Sordariales.</title>
        <authorList>
            <person name="Hensen N."/>
            <person name="Bonometti L."/>
            <person name="Westerberg I."/>
            <person name="Brannstrom I.O."/>
            <person name="Guillou S."/>
            <person name="Cros-Aarteil S."/>
            <person name="Calhoun S."/>
            <person name="Haridas S."/>
            <person name="Kuo A."/>
            <person name="Mondo S."/>
            <person name="Pangilinan J."/>
            <person name="Riley R."/>
            <person name="LaButti K."/>
            <person name="Andreopoulos B."/>
            <person name="Lipzen A."/>
            <person name="Chen C."/>
            <person name="Yan M."/>
            <person name="Daum C."/>
            <person name="Ng V."/>
            <person name="Clum A."/>
            <person name="Steindorff A."/>
            <person name="Ohm R.A."/>
            <person name="Martin F."/>
            <person name="Silar P."/>
            <person name="Natvig D.O."/>
            <person name="Lalanne C."/>
            <person name="Gautier V."/>
            <person name="Ament-Velasquez S.L."/>
            <person name="Kruys A."/>
            <person name="Hutchinson M.I."/>
            <person name="Powell A.J."/>
            <person name="Barry K."/>
            <person name="Miller A.N."/>
            <person name="Grigoriev I.V."/>
            <person name="Debuchy R."/>
            <person name="Gladieux P."/>
            <person name="Hiltunen Thoren M."/>
            <person name="Johannesson H."/>
        </authorList>
    </citation>
    <scope>NUCLEOTIDE SEQUENCE</scope>
    <source>
        <strain evidence="4">PSN324</strain>
    </source>
</reference>
<keyword evidence="2" id="KW-1133">Transmembrane helix</keyword>
<dbReference type="PANTHER" id="PTHR46424:SF1">
    <property type="entry name" value="UBX DOMAIN-CONTAINING PROTEIN 4"/>
    <property type="match status" value="1"/>
</dbReference>
<gene>
    <name evidence="4" type="ORF">QBC42DRAFT_227506</name>
</gene>
<dbReference type="PROSITE" id="PS50033">
    <property type="entry name" value="UBX"/>
    <property type="match status" value="1"/>
</dbReference>
<dbReference type="GO" id="GO:0036503">
    <property type="term" value="P:ERAD pathway"/>
    <property type="evidence" value="ECO:0007669"/>
    <property type="project" value="TreeGrafter"/>
</dbReference>
<evidence type="ECO:0000256" key="2">
    <source>
        <dbReference type="SAM" id="Phobius"/>
    </source>
</evidence>
<evidence type="ECO:0000313" key="5">
    <source>
        <dbReference type="Proteomes" id="UP001321749"/>
    </source>
</evidence>
<feature type="domain" description="UBX" evidence="3">
    <location>
        <begin position="300"/>
        <end position="381"/>
    </location>
</feature>
<evidence type="ECO:0000256" key="1">
    <source>
        <dbReference type="SAM" id="MobiDB-lite"/>
    </source>
</evidence>
<dbReference type="GO" id="GO:0005783">
    <property type="term" value="C:endoplasmic reticulum"/>
    <property type="evidence" value="ECO:0007669"/>
    <property type="project" value="TreeGrafter"/>
</dbReference>